<comment type="caution">
    <text evidence="2">The sequence shown here is derived from an EMBL/GenBank/DDBJ whole genome shotgun (WGS) entry which is preliminary data.</text>
</comment>
<dbReference type="PROSITE" id="PS50142">
    <property type="entry name" value="RNASE_3_2"/>
    <property type="match status" value="1"/>
</dbReference>
<sequence>MPALHTFSAKRHEILADCETKLGYTFVDKQHCFAALNATGFRLRWSTDTPPATKNDRLAILGDIMLDANLARTWNRARSVAASDANLAFVGFGRGLDRCIALEPGTPDVSQKTMATTVEALIGAAYQDGGDLAVEQVVSQLGIDHEHFHAVTYKSSHTHRSRYYTLPPLIVF</sequence>
<dbReference type="SUPFAM" id="SSF69065">
    <property type="entry name" value="RNase III domain-like"/>
    <property type="match status" value="1"/>
</dbReference>
<proteinExistence type="predicted"/>
<accession>A0ABR0JUT4</accession>
<dbReference type="InterPro" id="IPR000999">
    <property type="entry name" value="RNase_III_dom"/>
</dbReference>
<reference evidence="2 3" key="1">
    <citation type="submission" date="2023-08" db="EMBL/GenBank/DDBJ databases">
        <title>Black Yeasts Isolated from many extreme environments.</title>
        <authorList>
            <person name="Coleine C."/>
            <person name="Stajich J.E."/>
            <person name="Selbmann L."/>
        </authorList>
    </citation>
    <scope>NUCLEOTIDE SEQUENCE [LARGE SCALE GENOMIC DNA]</scope>
    <source>
        <strain evidence="2 3">CCFEE 5885</strain>
    </source>
</reference>
<dbReference type="Proteomes" id="UP001345013">
    <property type="component" value="Unassembled WGS sequence"/>
</dbReference>
<keyword evidence="3" id="KW-1185">Reference proteome</keyword>
<dbReference type="CDD" id="cd00593">
    <property type="entry name" value="RIBOc"/>
    <property type="match status" value="1"/>
</dbReference>
<feature type="domain" description="RNase III" evidence="1">
    <location>
        <begin position="75"/>
        <end position="130"/>
    </location>
</feature>
<name>A0ABR0JUT4_9EURO</name>
<organism evidence="2 3">
    <name type="scientific">Lithohypha guttulata</name>
    <dbReference type="NCBI Taxonomy" id="1690604"/>
    <lineage>
        <taxon>Eukaryota</taxon>
        <taxon>Fungi</taxon>
        <taxon>Dikarya</taxon>
        <taxon>Ascomycota</taxon>
        <taxon>Pezizomycotina</taxon>
        <taxon>Eurotiomycetes</taxon>
        <taxon>Chaetothyriomycetidae</taxon>
        <taxon>Chaetothyriales</taxon>
        <taxon>Trichomeriaceae</taxon>
        <taxon>Lithohypha</taxon>
    </lineage>
</organism>
<gene>
    <name evidence="2" type="ORF">LTR24_010399</name>
</gene>
<dbReference type="EMBL" id="JAVRRG010000322">
    <property type="protein sequence ID" value="KAK5072360.1"/>
    <property type="molecule type" value="Genomic_DNA"/>
</dbReference>
<protein>
    <recommendedName>
        <fullName evidence="1">RNase III domain-containing protein</fullName>
    </recommendedName>
</protein>
<evidence type="ECO:0000313" key="3">
    <source>
        <dbReference type="Proteomes" id="UP001345013"/>
    </source>
</evidence>
<evidence type="ECO:0000259" key="1">
    <source>
        <dbReference type="PROSITE" id="PS50142"/>
    </source>
</evidence>
<dbReference type="Gene3D" id="1.10.1520.10">
    <property type="entry name" value="Ribonuclease III domain"/>
    <property type="match status" value="1"/>
</dbReference>
<dbReference type="InterPro" id="IPR036389">
    <property type="entry name" value="RNase_III_sf"/>
</dbReference>
<evidence type="ECO:0000313" key="2">
    <source>
        <dbReference type="EMBL" id="KAK5072360.1"/>
    </source>
</evidence>